<dbReference type="Proteomes" id="UP001596203">
    <property type="component" value="Unassembled WGS sequence"/>
</dbReference>
<sequence length="183" mass="21147">MDWPRDRWIGYVQGYWKAATVIVERVASTGRDQDYLVYPFLMCWRHYVELQLKVLTQLAATYLRKSCELPKTHKIDHLWRVARPLIERAYPGGATTDLDNVEHILLQLHDFDPTSEHFRYPILKDGSETLTSLGRVHMRRFHLAMEGVAGLLDGAETGIRMMIDQRNECEAAMYDVYGSSDGS</sequence>
<organism evidence="1 2">
    <name type="scientific">Plantactinospora solaniradicis</name>
    <dbReference type="NCBI Taxonomy" id="1723736"/>
    <lineage>
        <taxon>Bacteria</taxon>
        <taxon>Bacillati</taxon>
        <taxon>Actinomycetota</taxon>
        <taxon>Actinomycetes</taxon>
        <taxon>Micromonosporales</taxon>
        <taxon>Micromonosporaceae</taxon>
        <taxon>Plantactinospora</taxon>
    </lineage>
</organism>
<gene>
    <name evidence="1" type="ORF">ACFP2T_42945</name>
</gene>
<name>A0ABW1KPL1_9ACTN</name>
<evidence type="ECO:0000313" key="2">
    <source>
        <dbReference type="Proteomes" id="UP001596203"/>
    </source>
</evidence>
<dbReference type="RefSeq" id="WP_377432769.1">
    <property type="nucleotide sequence ID" value="NZ_JBHSPR010000069.1"/>
</dbReference>
<reference evidence="2" key="1">
    <citation type="journal article" date="2019" name="Int. J. Syst. Evol. Microbiol.">
        <title>The Global Catalogue of Microorganisms (GCM) 10K type strain sequencing project: providing services to taxonomists for standard genome sequencing and annotation.</title>
        <authorList>
            <consortium name="The Broad Institute Genomics Platform"/>
            <consortium name="The Broad Institute Genome Sequencing Center for Infectious Disease"/>
            <person name="Wu L."/>
            <person name="Ma J."/>
        </authorList>
    </citation>
    <scope>NUCLEOTIDE SEQUENCE [LARGE SCALE GENOMIC DNA]</scope>
    <source>
        <strain evidence="2">ZS-35-S2</strain>
    </source>
</reference>
<protein>
    <recommendedName>
        <fullName evidence="3">HEPN domain-containing protein</fullName>
    </recommendedName>
</protein>
<evidence type="ECO:0008006" key="3">
    <source>
        <dbReference type="Google" id="ProtNLM"/>
    </source>
</evidence>
<proteinExistence type="predicted"/>
<dbReference type="EMBL" id="JBHSPR010000069">
    <property type="protein sequence ID" value="MFC6022899.1"/>
    <property type="molecule type" value="Genomic_DNA"/>
</dbReference>
<comment type="caution">
    <text evidence="1">The sequence shown here is derived from an EMBL/GenBank/DDBJ whole genome shotgun (WGS) entry which is preliminary data.</text>
</comment>
<accession>A0ABW1KPL1</accession>
<keyword evidence="2" id="KW-1185">Reference proteome</keyword>
<evidence type="ECO:0000313" key="1">
    <source>
        <dbReference type="EMBL" id="MFC6022899.1"/>
    </source>
</evidence>